<reference evidence="2 3" key="1">
    <citation type="journal article" date="2015" name="Stand. Genomic Sci.">
        <title>Genomic Encyclopedia of Bacterial and Archaeal Type Strains, Phase III: the genomes of soil and plant-associated and newly described type strains.</title>
        <authorList>
            <person name="Whitman W.B."/>
            <person name="Woyke T."/>
            <person name="Klenk H.P."/>
            <person name="Zhou Y."/>
            <person name="Lilburn T.G."/>
            <person name="Beck B.J."/>
            <person name="De Vos P."/>
            <person name="Vandamme P."/>
            <person name="Eisen J.A."/>
            <person name="Garrity G."/>
            <person name="Hugenholtz P."/>
            <person name="Kyrpides N.C."/>
        </authorList>
    </citation>
    <scope>NUCLEOTIDE SEQUENCE [LARGE SCALE GENOMIC DNA]</scope>
    <source>
        <strain evidence="2 3">VKM Ac-2572</strain>
    </source>
</reference>
<feature type="domain" description="Glyoxalase-like" evidence="1">
    <location>
        <begin position="2"/>
        <end position="105"/>
    </location>
</feature>
<dbReference type="AlphaFoldDB" id="A0A4R2H6I7"/>
<dbReference type="Gene3D" id="3.10.180.10">
    <property type="entry name" value="2,3-Dihydroxybiphenyl 1,2-Dioxygenase, domain 1"/>
    <property type="match status" value="1"/>
</dbReference>
<keyword evidence="3" id="KW-1185">Reference proteome</keyword>
<evidence type="ECO:0000313" key="2">
    <source>
        <dbReference type="EMBL" id="TCO22055.1"/>
    </source>
</evidence>
<dbReference type="PANTHER" id="PTHR35908:SF1">
    <property type="entry name" value="CONSERVED PROTEIN"/>
    <property type="match status" value="1"/>
</dbReference>
<name>A0A4R2H6I7_9ACTN</name>
<comment type="caution">
    <text evidence="2">The sequence shown here is derived from an EMBL/GenBank/DDBJ whole genome shotgun (WGS) entry which is preliminary data.</text>
</comment>
<dbReference type="Pfam" id="PF18029">
    <property type="entry name" value="Glyoxalase_6"/>
    <property type="match status" value="1"/>
</dbReference>
<evidence type="ECO:0000259" key="1">
    <source>
        <dbReference type="Pfam" id="PF18029"/>
    </source>
</evidence>
<dbReference type="RefSeq" id="WP_132212186.1">
    <property type="nucleotide sequence ID" value="NZ_SLWN01000010.1"/>
</dbReference>
<accession>A0A4R2H6I7</accession>
<dbReference type="InterPro" id="IPR041581">
    <property type="entry name" value="Glyoxalase_6"/>
</dbReference>
<gene>
    <name evidence="2" type="ORF">EV652_11040</name>
</gene>
<dbReference type="Proteomes" id="UP000294508">
    <property type="component" value="Unassembled WGS sequence"/>
</dbReference>
<dbReference type="InterPro" id="IPR029068">
    <property type="entry name" value="Glyas_Bleomycin-R_OHBP_Dase"/>
</dbReference>
<dbReference type="SUPFAM" id="SSF54593">
    <property type="entry name" value="Glyoxalase/Bleomycin resistance protein/Dihydroxybiphenyl dioxygenase"/>
    <property type="match status" value="1"/>
</dbReference>
<dbReference type="PANTHER" id="PTHR35908">
    <property type="entry name" value="HYPOTHETICAL FUSION PROTEIN"/>
    <property type="match status" value="1"/>
</dbReference>
<dbReference type="EMBL" id="SLWN01000010">
    <property type="protein sequence ID" value="TCO22055.1"/>
    <property type="molecule type" value="Genomic_DNA"/>
</dbReference>
<dbReference type="OrthoDB" id="1645442at2"/>
<organism evidence="2 3">
    <name type="scientific">Kribbella steppae</name>
    <dbReference type="NCBI Taxonomy" id="2512223"/>
    <lineage>
        <taxon>Bacteria</taxon>
        <taxon>Bacillati</taxon>
        <taxon>Actinomycetota</taxon>
        <taxon>Actinomycetes</taxon>
        <taxon>Propionibacteriales</taxon>
        <taxon>Kribbellaceae</taxon>
        <taxon>Kribbella</taxon>
    </lineage>
</organism>
<sequence length="106" mass="12005">MLVAFYRDILQVEVSEHETRWAALMVDDRCINIQAQDWYVPPVWPEDASAQTKMIHFEMDTRDMEAAVALVVQAGGMAAPHQPPDRDPKQLRVMLDPAGHPFCICA</sequence>
<evidence type="ECO:0000313" key="3">
    <source>
        <dbReference type="Proteomes" id="UP000294508"/>
    </source>
</evidence>
<protein>
    <recommendedName>
        <fullName evidence="1">Glyoxalase-like domain-containing protein</fullName>
    </recommendedName>
</protein>
<proteinExistence type="predicted"/>